<sequence length="170" mass="19709">TACIDQVCTKAPLKPKAGDVYLFYYSVTNRNDGYQWKNDGQYKLKSSNIQNFYFEKLWFKSQQSNLNCDSRSADVNHFKKYEIRWLDAKYCIGLSHYYGNENVATAQSSENVKNQNVPMPHVRNAPIIKAQILNMLLKDGQMSPMQIYDKLMNSQCAPEYELVLRPSSKK</sequence>
<dbReference type="Proteomes" id="UP000887565">
    <property type="component" value="Unplaced"/>
</dbReference>
<keyword evidence="1" id="KW-1185">Reference proteome</keyword>
<reference evidence="2" key="1">
    <citation type="submission" date="2022-11" db="UniProtKB">
        <authorList>
            <consortium name="WormBaseParasite"/>
        </authorList>
    </citation>
    <scope>IDENTIFICATION</scope>
</reference>
<evidence type="ECO:0000313" key="1">
    <source>
        <dbReference type="Proteomes" id="UP000887565"/>
    </source>
</evidence>
<dbReference type="AlphaFoldDB" id="A0A915HL88"/>
<protein>
    <submittedName>
        <fullName evidence="2">Uncharacterized protein</fullName>
    </submittedName>
</protein>
<proteinExistence type="predicted"/>
<organism evidence="1 2">
    <name type="scientific">Romanomermis culicivorax</name>
    <name type="common">Nematode worm</name>
    <dbReference type="NCBI Taxonomy" id="13658"/>
    <lineage>
        <taxon>Eukaryota</taxon>
        <taxon>Metazoa</taxon>
        <taxon>Ecdysozoa</taxon>
        <taxon>Nematoda</taxon>
        <taxon>Enoplea</taxon>
        <taxon>Dorylaimia</taxon>
        <taxon>Mermithida</taxon>
        <taxon>Mermithoidea</taxon>
        <taxon>Mermithidae</taxon>
        <taxon>Romanomermis</taxon>
    </lineage>
</organism>
<evidence type="ECO:0000313" key="2">
    <source>
        <dbReference type="WBParaSite" id="nRc.2.0.1.t02738-RA"/>
    </source>
</evidence>
<dbReference type="WBParaSite" id="nRc.2.0.1.t02738-RA">
    <property type="protein sequence ID" value="nRc.2.0.1.t02738-RA"/>
    <property type="gene ID" value="nRc.2.0.1.g02738"/>
</dbReference>
<accession>A0A915HL88</accession>
<name>A0A915HL88_ROMCU</name>